<evidence type="ECO:0000313" key="1">
    <source>
        <dbReference type="EMBL" id="MPC85255.1"/>
    </source>
</evidence>
<keyword evidence="2" id="KW-1185">Reference proteome</keyword>
<dbReference type="AlphaFoldDB" id="A0A5B7IS17"/>
<evidence type="ECO:0000313" key="2">
    <source>
        <dbReference type="Proteomes" id="UP000324222"/>
    </source>
</evidence>
<name>A0A5B7IS17_PORTR</name>
<dbReference type="EMBL" id="VSRR010067834">
    <property type="protein sequence ID" value="MPC85255.1"/>
    <property type="molecule type" value="Genomic_DNA"/>
</dbReference>
<accession>A0A5B7IS17</accession>
<sequence>MKLDTRFLHLHPPPQVHPSLFCSPLLLYTSPSLSLHMVLAPQSFSHPTQLPQILDLHRHLLHSPALQSCPSFSTPTNLWPVATFPVSSAHHTHTLPPPSAILTATCHKPYSEVPTNVYLYAMLHKCLSSDREN</sequence>
<proteinExistence type="predicted"/>
<comment type="caution">
    <text evidence="1">The sequence shown here is derived from an EMBL/GenBank/DDBJ whole genome shotgun (WGS) entry which is preliminary data.</text>
</comment>
<reference evidence="1 2" key="1">
    <citation type="submission" date="2019-05" db="EMBL/GenBank/DDBJ databases">
        <title>Another draft genome of Portunus trituberculatus and its Hox gene families provides insights of decapod evolution.</title>
        <authorList>
            <person name="Jeong J.-H."/>
            <person name="Song I."/>
            <person name="Kim S."/>
            <person name="Choi T."/>
            <person name="Kim D."/>
            <person name="Ryu S."/>
            <person name="Kim W."/>
        </authorList>
    </citation>
    <scope>NUCLEOTIDE SEQUENCE [LARGE SCALE GENOMIC DNA]</scope>
    <source>
        <tissue evidence="1">Muscle</tissue>
    </source>
</reference>
<dbReference type="Proteomes" id="UP000324222">
    <property type="component" value="Unassembled WGS sequence"/>
</dbReference>
<gene>
    <name evidence="1" type="ORF">E2C01_080020</name>
</gene>
<protein>
    <submittedName>
        <fullName evidence="1">Uncharacterized protein</fullName>
    </submittedName>
</protein>
<organism evidence="1 2">
    <name type="scientific">Portunus trituberculatus</name>
    <name type="common">Swimming crab</name>
    <name type="synonym">Neptunus trituberculatus</name>
    <dbReference type="NCBI Taxonomy" id="210409"/>
    <lineage>
        <taxon>Eukaryota</taxon>
        <taxon>Metazoa</taxon>
        <taxon>Ecdysozoa</taxon>
        <taxon>Arthropoda</taxon>
        <taxon>Crustacea</taxon>
        <taxon>Multicrustacea</taxon>
        <taxon>Malacostraca</taxon>
        <taxon>Eumalacostraca</taxon>
        <taxon>Eucarida</taxon>
        <taxon>Decapoda</taxon>
        <taxon>Pleocyemata</taxon>
        <taxon>Brachyura</taxon>
        <taxon>Eubrachyura</taxon>
        <taxon>Portunoidea</taxon>
        <taxon>Portunidae</taxon>
        <taxon>Portuninae</taxon>
        <taxon>Portunus</taxon>
    </lineage>
</organism>